<gene>
    <name evidence="1" type="ORF">Glove_306g19</name>
</gene>
<comment type="caution">
    <text evidence="1">The sequence shown here is derived from an EMBL/GenBank/DDBJ whole genome shotgun (WGS) entry which is preliminary data.</text>
</comment>
<reference evidence="1 2" key="1">
    <citation type="submission" date="2018-08" db="EMBL/GenBank/DDBJ databases">
        <title>Genome and evolution of the arbuscular mycorrhizal fungus Diversispora epigaea (formerly Glomus versiforme) and its bacterial endosymbionts.</title>
        <authorList>
            <person name="Sun X."/>
            <person name="Fei Z."/>
            <person name="Harrison M."/>
        </authorList>
    </citation>
    <scope>NUCLEOTIDE SEQUENCE [LARGE SCALE GENOMIC DNA]</scope>
    <source>
        <strain evidence="1 2">IT104</strain>
    </source>
</reference>
<proteinExistence type="predicted"/>
<dbReference type="AlphaFoldDB" id="A0A397HYG6"/>
<dbReference type="OrthoDB" id="2472234at2759"/>
<accession>A0A397HYG6</accession>
<dbReference type="Proteomes" id="UP000266861">
    <property type="component" value="Unassembled WGS sequence"/>
</dbReference>
<sequence length="161" mass="18559">MTNVHTLRDINSKGYRLENTRKMKLEKAKDAYQLIDEIKRLSSELDILTSQINRSQILIAKYKAKGVTQLRKIESFQSINKLVGNKLALVQKDTLTYTLTIQEDLLKKESENLSFKFKISELENTKNELVSKVNKLECLKSEDILKPIIGGDDEKNTQNEE</sequence>
<dbReference type="EMBL" id="PQFF01000280">
    <property type="protein sequence ID" value="RHZ66586.1"/>
    <property type="molecule type" value="Genomic_DNA"/>
</dbReference>
<protein>
    <submittedName>
        <fullName evidence="1">Uncharacterized protein</fullName>
    </submittedName>
</protein>
<name>A0A397HYG6_9GLOM</name>
<evidence type="ECO:0000313" key="2">
    <source>
        <dbReference type="Proteomes" id="UP000266861"/>
    </source>
</evidence>
<evidence type="ECO:0000313" key="1">
    <source>
        <dbReference type="EMBL" id="RHZ66586.1"/>
    </source>
</evidence>
<keyword evidence="2" id="KW-1185">Reference proteome</keyword>
<organism evidence="1 2">
    <name type="scientific">Diversispora epigaea</name>
    <dbReference type="NCBI Taxonomy" id="1348612"/>
    <lineage>
        <taxon>Eukaryota</taxon>
        <taxon>Fungi</taxon>
        <taxon>Fungi incertae sedis</taxon>
        <taxon>Mucoromycota</taxon>
        <taxon>Glomeromycotina</taxon>
        <taxon>Glomeromycetes</taxon>
        <taxon>Diversisporales</taxon>
        <taxon>Diversisporaceae</taxon>
        <taxon>Diversispora</taxon>
    </lineage>
</organism>